<dbReference type="Gene3D" id="3.40.50.2300">
    <property type="match status" value="1"/>
</dbReference>
<dbReference type="RefSeq" id="WP_268944467.1">
    <property type="nucleotide sequence ID" value="NZ_JAPTYD010000094.1"/>
</dbReference>
<organism evidence="3 4">
    <name type="scientific">Paracoccus benzoatiresistens</name>
    <dbReference type="NCBI Taxonomy" id="2997341"/>
    <lineage>
        <taxon>Bacteria</taxon>
        <taxon>Pseudomonadati</taxon>
        <taxon>Pseudomonadota</taxon>
        <taxon>Alphaproteobacteria</taxon>
        <taxon>Rhodobacterales</taxon>
        <taxon>Paracoccaceae</taxon>
        <taxon>Paracoccus</taxon>
    </lineage>
</organism>
<name>A0ABT4JCX6_9RHOB</name>
<protein>
    <submittedName>
        <fullName evidence="3">Response regulator</fullName>
    </submittedName>
</protein>
<dbReference type="InterPro" id="IPR001789">
    <property type="entry name" value="Sig_transdc_resp-reg_receiver"/>
</dbReference>
<comment type="caution">
    <text evidence="3">The sequence shown here is derived from an EMBL/GenBank/DDBJ whole genome shotgun (WGS) entry which is preliminary data.</text>
</comment>
<dbReference type="SUPFAM" id="SSF52172">
    <property type="entry name" value="CheY-like"/>
    <property type="match status" value="1"/>
</dbReference>
<dbReference type="EMBL" id="JAPTYD010000094">
    <property type="protein sequence ID" value="MCZ0964376.1"/>
    <property type="molecule type" value="Genomic_DNA"/>
</dbReference>
<evidence type="ECO:0000256" key="1">
    <source>
        <dbReference type="PROSITE-ProRule" id="PRU00169"/>
    </source>
</evidence>
<keyword evidence="1" id="KW-0597">Phosphoprotein</keyword>
<feature type="domain" description="Response regulatory" evidence="2">
    <location>
        <begin position="7"/>
        <end position="115"/>
    </location>
</feature>
<dbReference type="PROSITE" id="PS50110">
    <property type="entry name" value="RESPONSE_REGULATORY"/>
    <property type="match status" value="1"/>
</dbReference>
<evidence type="ECO:0000313" key="3">
    <source>
        <dbReference type="EMBL" id="MCZ0964376.1"/>
    </source>
</evidence>
<accession>A0ABT4JCX6</accession>
<keyword evidence="4" id="KW-1185">Reference proteome</keyword>
<reference evidence="3" key="1">
    <citation type="submission" date="2022-12" db="EMBL/GenBank/DDBJ databases">
        <title>Paracoccus sp. EF6 isolated from a lake water.</title>
        <authorList>
            <person name="Liu H."/>
        </authorList>
    </citation>
    <scope>NUCLEOTIDE SEQUENCE</scope>
    <source>
        <strain evidence="3">EF6</strain>
    </source>
</reference>
<proteinExistence type="predicted"/>
<evidence type="ECO:0000313" key="4">
    <source>
        <dbReference type="Proteomes" id="UP001149822"/>
    </source>
</evidence>
<gene>
    <name evidence="3" type="ORF">OU682_22700</name>
</gene>
<sequence>MTFEPLRILLVEDDFFIAETLAREIRAEGDTVVGPFADIHEAIQYVGLVQAAILDVLVQEETSFSIADSLIHHEIPFIFLTGSDPRVIPARFADRHIYDKPSPATPLLYDLHQQHRAIVSQGDGNMEAVVIEMIRRARDLMPDEASADRIVEGALLRAIAETKDKRMEGDIRANMLSLLYDEYRQRGRLCLH</sequence>
<evidence type="ECO:0000259" key="2">
    <source>
        <dbReference type="PROSITE" id="PS50110"/>
    </source>
</evidence>
<feature type="modified residue" description="4-aspartylphosphate" evidence="1">
    <location>
        <position position="55"/>
    </location>
</feature>
<dbReference type="InterPro" id="IPR011006">
    <property type="entry name" value="CheY-like_superfamily"/>
</dbReference>
<dbReference type="Proteomes" id="UP001149822">
    <property type="component" value="Unassembled WGS sequence"/>
</dbReference>